<evidence type="ECO:0000256" key="4">
    <source>
        <dbReference type="SAM" id="Phobius"/>
    </source>
</evidence>
<feature type="transmembrane region" description="Helical" evidence="4">
    <location>
        <begin position="152"/>
        <end position="174"/>
    </location>
</feature>
<dbReference type="PANTHER" id="PTHR10943">
    <property type="entry name" value="26S PROTEASOME NON-ATPASE REGULATORY SUBUNIT"/>
    <property type="match status" value="1"/>
</dbReference>
<dbReference type="GO" id="GO:0008540">
    <property type="term" value="C:proteasome regulatory particle, base subcomplex"/>
    <property type="evidence" value="ECO:0007669"/>
    <property type="project" value="TreeGrafter"/>
</dbReference>
<evidence type="ECO:0000256" key="2">
    <source>
        <dbReference type="ARBA" id="ARBA00022942"/>
    </source>
</evidence>
<dbReference type="AlphaFoldDB" id="A0AAD6SB27"/>
<dbReference type="Gene3D" id="1.25.10.10">
    <property type="entry name" value="Leucine-rich Repeat Variant"/>
    <property type="match status" value="1"/>
</dbReference>
<accession>A0AAD6SB27</accession>
<proteinExistence type="predicted"/>
<evidence type="ECO:0000313" key="6">
    <source>
        <dbReference type="Proteomes" id="UP001218188"/>
    </source>
</evidence>
<keyword evidence="4" id="KW-0812">Transmembrane</keyword>
<evidence type="ECO:0000256" key="1">
    <source>
        <dbReference type="ARBA" id="ARBA00022737"/>
    </source>
</evidence>
<dbReference type="GO" id="GO:0005634">
    <property type="term" value="C:nucleus"/>
    <property type="evidence" value="ECO:0007669"/>
    <property type="project" value="TreeGrafter"/>
</dbReference>
<evidence type="ECO:0000256" key="3">
    <source>
        <dbReference type="SAM" id="MobiDB-lite"/>
    </source>
</evidence>
<keyword evidence="4" id="KW-0472">Membrane</keyword>
<comment type="caution">
    <text evidence="5">The sequence shown here is derived from an EMBL/GenBank/DDBJ whole genome shotgun (WGS) entry which is preliminary data.</text>
</comment>
<sequence length="298" mass="32875">MKRQLVFLLVIEHPISKTAQIIVEACAFAGTGNVLKVQAMLHHCDEHINMKEKEPEKDETPAADGAAKEEEKKPETKPDDTFQAFVVIAVALISMGVDIGAEMSLRQFHHLMHYGEPIIWKTVPLAIGLVSVSNPQLPILDTLSKYRHDNDLAVALNAIFAMGLVGVGTNNVCLAQMLRVLAGYYYKEPNCLFIVRVAQGLVHMGKGTIGLNPFFADRSIMSRPAVAGLLAVLTVFTDAKNFILDKYHWMLYFLVTTMYPRFLITVDKKLESMPVTVRVGQALVVVGPAGKPRTISGF</sequence>
<gene>
    <name evidence="5" type="ORF">C8F04DRAFT_167743</name>
</gene>
<dbReference type="InterPro" id="IPR016024">
    <property type="entry name" value="ARM-type_fold"/>
</dbReference>
<keyword evidence="1" id="KW-0677">Repeat</keyword>
<dbReference type="GO" id="GO:0043161">
    <property type="term" value="P:proteasome-mediated ubiquitin-dependent protein catabolic process"/>
    <property type="evidence" value="ECO:0007669"/>
    <property type="project" value="TreeGrafter"/>
</dbReference>
<protein>
    <submittedName>
        <fullName evidence="5">Uncharacterized protein</fullName>
    </submittedName>
</protein>
<keyword evidence="6" id="KW-1185">Reference proteome</keyword>
<dbReference type="PANTHER" id="PTHR10943:SF1">
    <property type="entry name" value="26S PROTEASOME NON-ATPASE REGULATORY SUBUNIT 2"/>
    <property type="match status" value="1"/>
</dbReference>
<dbReference type="InterPro" id="IPR011989">
    <property type="entry name" value="ARM-like"/>
</dbReference>
<dbReference type="SUPFAM" id="SSF48371">
    <property type="entry name" value="ARM repeat"/>
    <property type="match status" value="1"/>
</dbReference>
<keyword evidence="4" id="KW-1133">Transmembrane helix</keyword>
<organism evidence="5 6">
    <name type="scientific">Mycena alexandri</name>
    <dbReference type="NCBI Taxonomy" id="1745969"/>
    <lineage>
        <taxon>Eukaryota</taxon>
        <taxon>Fungi</taxon>
        <taxon>Dikarya</taxon>
        <taxon>Basidiomycota</taxon>
        <taxon>Agaricomycotina</taxon>
        <taxon>Agaricomycetes</taxon>
        <taxon>Agaricomycetidae</taxon>
        <taxon>Agaricales</taxon>
        <taxon>Marasmiineae</taxon>
        <taxon>Mycenaceae</taxon>
        <taxon>Mycena</taxon>
    </lineage>
</organism>
<name>A0AAD6SB27_9AGAR</name>
<reference evidence="5" key="1">
    <citation type="submission" date="2023-03" db="EMBL/GenBank/DDBJ databases">
        <title>Massive genome expansion in bonnet fungi (Mycena s.s.) driven by repeated elements and novel gene families across ecological guilds.</title>
        <authorList>
            <consortium name="Lawrence Berkeley National Laboratory"/>
            <person name="Harder C.B."/>
            <person name="Miyauchi S."/>
            <person name="Viragh M."/>
            <person name="Kuo A."/>
            <person name="Thoen E."/>
            <person name="Andreopoulos B."/>
            <person name="Lu D."/>
            <person name="Skrede I."/>
            <person name="Drula E."/>
            <person name="Henrissat B."/>
            <person name="Morin E."/>
            <person name="Kohler A."/>
            <person name="Barry K."/>
            <person name="LaButti K."/>
            <person name="Morin E."/>
            <person name="Salamov A."/>
            <person name="Lipzen A."/>
            <person name="Mereny Z."/>
            <person name="Hegedus B."/>
            <person name="Baldrian P."/>
            <person name="Stursova M."/>
            <person name="Weitz H."/>
            <person name="Taylor A."/>
            <person name="Grigoriev I.V."/>
            <person name="Nagy L.G."/>
            <person name="Martin F."/>
            <person name="Kauserud H."/>
        </authorList>
    </citation>
    <scope>NUCLEOTIDE SEQUENCE</scope>
    <source>
        <strain evidence="5">CBHHK200</strain>
    </source>
</reference>
<dbReference type="GO" id="GO:0034515">
    <property type="term" value="C:proteasome storage granule"/>
    <property type="evidence" value="ECO:0007669"/>
    <property type="project" value="TreeGrafter"/>
</dbReference>
<keyword evidence="2" id="KW-0647">Proteasome</keyword>
<feature type="region of interest" description="Disordered" evidence="3">
    <location>
        <begin position="50"/>
        <end position="77"/>
    </location>
</feature>
<feature type="transmembrane region" description="Helical" evidence="4">
    <location>
        <begin position="82"/>
        <end position="101"/>
    </location>
</feature>
<dbReference type="Proteomes" id="UP001218188">
    <property type="component" value="Unassembled WGS sequence"/>
</dbReference>
<evidence type="ECO:0000313" key="5">
    <source>
        <dbReference type="EMBL" id="KAJ7023957.1"/>
    </source>
</evidence>
<dbReference type="EMBL" id="JARJCM010000178">
    <property type="protein sequence ID" value="KAJ7023957.1"/>
    <property type="molecule type" value="Genomic_DNA"/>
</dbReference>